<sequence length="285" mass="30991">MQHNRIAVYGHRGWASSAIVDALAATGAPITVLHRASSDTDGLPRGVKKIQVDTDDHEALIAALQDIDIVISLVGHEGVQRQHAFVKAIPHTRVQLFSPSDLAARYDEQGLQIPVNKAKDEVERAAREAGIHTTVILTGNFAEFALNTNTRDYVAAAYAAIFATTPISQLRNRSLGLTELSPTGKEVAKALEEKNAAPPKMFAHSLDKVNKEVNDCLNSGSPFALAWYCHKIWGNGKQADMVGPDVWEVSGRRKAGIQDLIVDGQLGSSRDMPPQVDEYFDSTFV</sequence>
<evidence type="ECO:0000256" key="2">
    <source>
        <dbReference type="ARBA" id="ARBA00023002"/>
    </source>
</evidence>
<dbReference type="Pfam" id="PF05368">
    <property type="entry name" value="NmrA"/>
    <property type="match status" value="1"/>
</dbReference>
<keyword evidence="2" id="KW-0560">Oxidoreductase</keyword>
<dbReference type="PANTHER" id="PTHR47706:SF9">
    <property type="entry name" value="NMRA-LIKE DOMAIN-CONTAINING PROTEIN-RELATED"/>
    <property type="match status" value="1"/>
</dbReference>
<dbReference type="InterPro" id="IPR008030">
    <property type="entry name" value="NmrA-like"/>
</dbReference>
<evidence type="ECO:0000256" key="1">
    <source>
        <dbReference type="ARBA" id="ARBA00022857"/>
    </source>
</evidence>
<comment type="caution">
    <text evidence="4">The sequence shown here is derived from an EMBL/GenBank/DDBJ whole genome shotgun (WGS) entry which is preliminary data.</text>
</comment>
<feature type="domain" description="NmrA-like" evidence="3">
    <location>
        <begin position="3"/>
        <end position="149"/>
    </location>
</feature>
<dbReference type="EMBL" id="JAWRVE010000005">
    <property type="protein sequence ID" value="KAL1881944.1"/>
    <property type="molecule type" value="Genomic_DNA"/>
</dbReference>
<dbReference type="SUPFAM" id="SSF51735">
    <property type="entry name" value="NAD(P)-binding Rossmann-fold domains"/>
    <property type="match status" value="1"/>
</dbReference>
<protein>
    <recommendedName>
        <fullName evidence="3">NmrA-like domain-containing protein</fullName>
    </recommendedName>
</protein>
<evidence type="ECO:0000259" key="3">
    <source>
        <dbReference type="Pfam" id="PF05368"/>
    </source>
</evidence>
<evidence type="ECO:0000313" key="5">
    <source>
        <dbReference type="Proteomes" id="UP001583177"/>
    </source>
</evidence>
<reference evidence="4 5" key="1">
    <citation type="journal article" date="2024" name="IMA Fungus">
        <title>IMA Genome - F19 : A genome assembly and annotation guide to empower mycologists, including annotated draft genome sequences of Ceratocystis pirilliformis, Diaporthe australafricana, Fusarium ophioides, Paecilomyces lecythidis, and Sporothrix stenoceras.</title>
        <authorList>
            <person name="Aylward J."/>
            <person name="Wilson A.M."/>
            <person name="Visagie C.M."/>
            <person name="Spraker J."/>
            <person name="Barnes I."/>
            <person name="Buitendag C."/>
            <person name="Ceriani C."/>
            <person name="Del Mar Angel L."/>
            <person name="du Plessis D."/>
            <person name="Fuchs T."/>
            <person name="Gasser K."/>
            <person name="Kramer D."/>
            <person name="Li W."/>
            <person name="Munsamy K."/>
            <person name="Piso A."/>
            <person name="Price J.L."/>
            <person name="Sonnekus B."/>
            <person name="Thomas C."/>
            <person name="van der Nest A."/>
            <person name="van Dijk A."/>
            <person name="van Heerden A."/>
            <person name="van Vuuren N."/>
            <person name="Yilmaz N."/>
            <person name="Duong T.A."/>
            <person name="van der Merwe N.A."/>
            <person name="Wingfield M.J."/>
            <person name="Wingfield B.D."/>
        </authorList>
    </citation>
    <scope>NUCLEOTIDE SEQUENCE [LARGE SCALE GENOMIC DNA]</scope>
    <source>
        <strain evidence="4 5">CMW 18300</strain>
    </source>
</reference>
<name>A0ABR3Y2F9_9PEZI</name>
<accession>A0ABR3Y2F9</accession>
<dbReference type="PANTHER" id="PTHR47706">
    <property type="entry name" value="NMRA-LIKE FAMILY PROTEIN"/>
    <property type="match status" value="1"/>
</dbReference>
<gene>
    <name evidence="4" type="ORF">Daus18300_000998</name>
</gene>
<dbReference type="InterPro" id="IPR051609">
    <property type="entry name" value="NmrA/Isoflavone_reductase-like"/>
</dbReference>
<evidence type="ECO:0000313" key="4">
    <source>
        <dbReference type="EMBL" id="KAL1881944.1"/>
    </source>
</evidence>
<organism evidence="4 5">
    <name type="scientific">Diaporthe australafricana</name>
    <dbReference type="NCBI Taxonomy" id="127596"/>
    <lineage>
        <taxon>Eukaryota</taxon>
        <taxon>Fungi</taxon>
        <taxon>Dikarya</taxon>
        <taxon>Ascomycota</taxon>
        <taxon>Pezizomycotina</taxon>
        <taxon>Sordariomycetes</taxon>
        <taxon>Sordariomycetidae</taxon>
        <taxon>Diaporthales</taxon>
        <taxon>Diaporthaceae</taxon>
        <taxon>Diaporthe</taxon>
    </lineage>
</organism>
<dbReference type="Gene3D" id="3.40.50.720">
    <property type="entry name" value="NAD(P)-binding Rossmann-like Domain"/>
    <property type="match status" value="1"/>
</dbReference>
<dbReference type="InterPro" id="IPR036291">
    <property type="entry name" value="NAD(P)-bd_dom_sf"/>
</dbReference>
<proteinExistence type="predicted"/>
<keyword evidence="1" id="KW-0521">NADP</keyword>
<keyword evidence="5" id="KW-1185">Reference proteome</keyword>
<dbReference type="Proteomes" id="UP001583177">
    <property type="component" value="Unassembled WGS sequence"/>
</dbReference>